<dbReference type="EMBL" id="VOGB01000004">
    <property type="protein sequence ID" value="MQM72403.1"/>
    <property type="molecule type" value="Genomic_DNA"/>
</dbReference>
<sequence>MKGPQTGHLSMTENWRLIQKCASKRETASDFTRRLSPYSLPRIDAMDTKINKSVIFYSVLIGVALIATVMPWMSVGVSESAIQSLGSGFTLPRTIRSIINGTAALSQILNVSLSDLVDAVGASNLSAMFAVSLLIYIEPVVFGLAYYFLLAKKETDRFVRMTLFGLAVIVVMPIIYILFCSHLNSKINQAISTGLSIFGLSGSSSVSLFHVGAGLILALLVGLFGLLYTLIVRQMVKSGQKVSPLSMEISGLNGANSNQKEVYPKQMPTQTEDKPLRPSAASPKTIVVELCEIGDEPRRLALTHFPAVIGSDDKLSSAVIEAPSVGAKHCMINVEGDQAMICDLGSANGTYIENEKLSPREYYAMMDGDHLKIGEVSLLVKISQRVVAKKVQKIAPLPSESQVNETEETTVLSNMPEMSEERVGSETIPINYNGGESPFPRKIMTWLDGRDTFMITKTPFILGREAEKVDFVIDDRGISHQHLAIVRENEEFFAEDLNSKNGIKINGVQAAPGAKVKIHSGDVITIGVRNYRFEDE</sequence>
<evidence type="ECO:0000256" key="1">
    <source>
        <dbReference type="SAM" id="Phobius"/>
    </source>
</evidence>
<feature type="transmembrane region" description="Helical" evidence="1">
    <location>
        <begin position="125"/>
        <end position="149"/>
    </location>
</feature>
<name>A0A6L5GQK6_9FIRM</name>
<dbReference type="SMART" id="SM00240">
    <property type="entry name" value="FHA"/>
    <property type="match status" value="2"/>
</dbReference>
<proteinExistence type="predicted"/>
<dbReference type="InterPro" id="IPR008984">
    <property type="entry name" value="SMAD_FHA_dom_sf"/>
</dbReference>
<accession>A0A6L5GQK6</accession>
<dbReference type="InterPro" id="IPR050923">
    <property type="entry name" value="Cell_Proc_Reg/RNA_Proc"/>
</dbReference>
<dbReference type="AlphaFoldDB" id="A0A6L5GQK6"/>
<protein>
    <submittedName>
        <fullName evidence="3">FHA domain-containing protein</fullName>
    </submittedName>
</protein>
<comment type="caution">
    <text evidence="3">The sequence shown here is derived from an EMBL/GenBank/DDBJ whole genome shotgun (WGS) entry which is preliminary data.</text>
</comment>
<dbReference type="Gene3D" id="2.60.200.20">
    <property type="match status" value="2"/>
</dbReference>
<evidence type="ECO:0000259" key="2">
    <source>
        <dbReference type="PROSITE" id="PS50006"/>
    </source>
</evidence>
<feature type="transmembrane region" description="Helical" evidence="1">
    <location>
        <begin position="161"/>
        <end position="179"/>
    </location>
</feature>
<dbReference type="SUPFAM" id="SSF49879">
    <property type="entry name" value="SMAD/FHA domain"/>
    <property type="match status" value="2"/>
</dbReference>
<keyword evidence="1" id="KW-1133">Transmembrane helix</keyword>
<keyword evidence="1" id="KW-0472">Membrane</keyword>
<evidence type="ECO:0000313" key="3">
    <source>
        <dbReference type="EMBL" id="MQM72403.1"/>
    </source>
</evidence>
<dbReference type="PANTHER" id="PTHR23308">
    <property type="entry name" value="NUCLEAR INHIBITOR OF PROTEIN PHOSPHATASE-1"/>
    <property type="match status" value="1"/>
</dbReference>
<gene>
    <name evidence="3" type="ORF">FRC53_03030</name>
</gene>
<organism evidence="3 4">
    <name type="scientific">Candidatus Pseudoramibacter fermentans</name>
    <dbReference type="NCBI Taxonomy" id="2594427"/>
    <lineage>
        <taxon>Bacteria</taxon>
        <taxon>Bacillati</taxon>
        <taxon>Bacillota</taxon>
        <taxon>Clostridia</taxon>
        <taxon>Eubacteriales</taxon>
        <taxon>Eubacteriaceae</taxon>
        <taxon>Pseudoramibacter</taxon>
    </lineage>
</organism>
<feature type="domain" description="FHA" evidence="2">
    <location>
        <begin position="307"/>
        <end position="357"/>
    </location>
</feature>
<evidence type="ECO:0000313" key="4">
    <source>
        <dbReference type="Proteomes" id="UP000473648"/>
    </source>
</evidence>
<feature type="transmembrane region" description="Helical" evidence="1">
    <location>
        <begin position="208"/>
        <end position="231"/>
    </location>
</feature>
<feature type="transmembrane region" description="Helical" evidence="1">
    <location>
        <begin position="54"/>
        <end position="73"/>
    </location>
</feature>
<dbReference type="CDD" id="cd00060">
    <property type="entry name" value="FHA"/>
    <property type="match status" value="1"/>
</dbReference>
<dbReference type="Pfam" id="PF00498">
    <property type="entry name" value="FHA"/>
    <property type="match status" value="2"/>
</dbReference>
<dbReference type="InterPro" id="IPR000253">
    <property type="entry name" value="FHA_dom"/>
</dbReference>
<keyword evidence="1" id="KW-0812">Transmembrane</keyword>
<reference evidence="3" key="1">
    <citation type="journal article" date="2020" name="Appl. Environ. Microbiol.">
        <title>Medium-Chain Fatty Acid Synthesis by 'Candidatus Weimeria bifida' gen. nov., sp. nov., and 'Candidatus Pseudoramibacter fermentans' sp. nov.</title>
        <authorList>
            <person name="Scarborough M.J."/>
            <person name="Myers K.S."/>
            <person name="Donohue T.J."/>
            <person name="Noguera D.R."/>
        </authorList>
    </citation>
    <scope>NUCLEOTIDE SEQUENCE</scope>
    <source>
        <strain evidence="3">EUB1.1</strain>
    </source>
</reference>
<dbReference type="PROSITE" id="PS50006">
    <property type="entry name" value="FHA_DOMAIN"/>
    <property type="match status" value="2"/>
</dbReference>
<feature type="domain" description="FHA" evidence="2">
    <location>
        <begin position="460"/>
        <end position="510"/>
    </location>
</feature>
<dbReference type="Proteomes" id="UP000473648">
    <property type="component" value="Unassembled WGS sequence"/>
</dbReference>
<keyword evidence="4" id="KW-1185">Reference proteome</keyword>